<gene>
    <name evidence="3" type="ORF">PV04_08780</name>
</gene>
<dbReference type="HOGENOM" id="CLU_099918_0_0_1"/>
<feature type="chain" id="PRO_5002252812" description="Ig-like domain-containing protein" evidence="2">
    <location>
        <begin position="21"/>
        <end position="232"/>
    </location>
</feature>
<organism evidence="3 4">
    <name type="scientific">Phialophora macrospora</name>
    <dbReference type="NCBI Taxonomy" id="1851006"/>
    <lineage>
        <taxon>Eukaryota</taxon>
        <taxon>Fungi</taxon>
        <taxon>Dikarya</taxon>
        <taxon>Ascomycota</taxon>
        <taxon>Pezizomycotina</taxon>
        <taxon>Eurotiomycetes</taxon>
        <taxon>Chaetothyriomycetidae</taxon>
        <taxon>Chaetothyriales</taxon>
        <taxon>Herpotrichiellaceae</taxon>
        <taxon>Phialophora</taxon>
    </lineage>
</organism>
<sequence>MASLIGTAAAALAFAGMVSAQSSSVISVFLPDTDQQTLVGSLVASDATKTTIAFGCPAGEDSSDCGFGGGQVTATFGSSTLVYSQTFDSLTLGLDCAVTGTTAATCAQTYIGPAGYLDSDTATDDSLTATDASFDTQITTTVTTTALSASDITFVPITLTAFANNDASSTSAGTGASEGASPTTASSSTAATSSGSSSTFAAQSDDAASMSRPQLRWIASGAGLIGFAAIML</sequence>
<feature type="region of interest" description="Disordered" evidence="1">
    <location>
        <begin position="171"/>
        <end position="197"/>
    </location>
</feature>
<evidence type="ECO:0008006" key="5">
    <source>
        <dbReference type="Google" id="ProtNLM"/>
    </source>
</evidence>
<dbReference type="STRING" id="5601.A0A0D2F752"/>
<dbReference type="PANTHER" id="PTHR40640">
    <property type="entry name" value="ANCHORED GLYCOPROTEIN, PUTATIVE (AFU_ORTHOLOGUE AFUA_8G04860)-RELATED"/>
    <property type="match status" value="1"/>
</dbReference>
<dbReference type="AlphaFoldDB" id="A0A0D2F752"/>
<evidence type="ECO:0000256" key="2">
    <source>
        <dbReference type="SAM" id="SignalP"/>
    </source>
</evidence>
<reference evidence="3 4" key="1">
    <citation type="submission" date="2015-01" db="EMBL/GenBank/DDBJ databases">
        <title>The Genome Sequence of Capronia semiimmersa CBS27337.</title>
        <authorList>
            <consortium name="The Broad Institute Genomics Platform"/>
            <person name="Cuomo C."/>
            <person name="de Hoog S."/>
            <person name="Gorbushina A."/>
            <person name="Stielow B."/>
            <person name="Teixiera M."/>
            <person name="Abouelleil A."/>
            <person name="Chapman S.B."/>
            <person name="Priest M."/>
            <person name="Young S.K."/>
            <person name="Wortman J."/>
            <person name="Nusbaum C."/>
            <person name="Birren B."/>
        </authorList>
    </citation>
    <scope>NUCLEOTIDE SEQUENCE [LARGE SCALE GENOMIC DNA]</scope>
    <source>
        <strain evidence="3 4">CBS 27337</strain>
    </source>
</reference>
<protein>
    <recommendedName>
        <fullName evidence="5">Ig-like domain-containing protein</fullName>
    </recommendedName>
</protein>
<dbReference type="PANTHER" id="PTHR40640:SF1">
    <property type="entry name" value="ANCHORED GLYCOPROTEIN, PUTATIVE (AFU_ORTHOLOGUE AFUA_8G04860)-RELATED"/>
    <property type="match status" value="1"/>
</dbReference>
<keyword evidence="4" id="KW-1185">Reference proteome</keyword>
<name>A0A0D2F752_9EURO</name>
<keyword evidence="2" id="KW-0732">Signal</keyword>
<evidence type="ECO:0000256" key="1">
    <source>
        <dbReference type="SAM" id="MobiDB-lite"/>
    </source>
</evidence>
<accession>A0A0D2F752</accession>
<dbReference type="EMBL" id="KN846961">
    <property type="protein sequence ID" value="KIW63808.1"/>
    <property type="molecule type" value="Genomic_DNA"/>
</dbReference>
<dbReference type="Proteomes" id="UP000054266">
    <property type="component" value="Unassembled WGS sequence"/>
</dbReference>
<feature type="signal peptide" evidence="2">
    <location>
        <begin position="1"/>
        <end position="20"/>
    </location>
</feature>
<proteinExistence type="predicted"/>
<evidence type="ECO:0000313" key="4">
    <source>
        <dbReference type="Proteomes" id="UP000054266"/>
    </source>
</evidence>
<evidence type="ECO:0000313" key="3">
    <source>
        <dbReference type="EMBL" id="KIW63808.1"/>
    </source>
</evidence>